<gene>
    <name evidence="1" type="ORF">GWI33_013964</name>
</gene>
<reference evidence="1" key="1">
    <citation type="submission" date="2020-08" db="EMBL/GenBank/DDBJ databases">
        <title>Genome sequencing and assembly of the red palm weevil Rhynchophorus ferrugineus.</title>
        <authorList>
            <person name="Dias G.B."/>
            <person name="Bergman C.M."/>
            <person name="Manee M."/>
        </authorList>
    </citation>
    <scope>NUCLEOTIDE SEQUENCE</scope>
    <source>
        <strain evidence="1">AA-2017</strain>
        <tissue evidence="1">Whole larva</tissue>
    </source>
</reference>
<evidence type="ECO:0000313" key="1">
    <source>
        <dbReference type="EMBL" id="KAF7273321.1"/>
    </source>
</evidence>
<dbReference type="AlphaFoldDB" id="A0A834I608"/>
<dbReference type="Proteomes" id="UP000625711">
    <property type="component" value="Unassembled WGS sequence"/>
</dbReference>
<comment type="caution">
    <text evidence="1">The sequence shown here is derived from an EMBL/GenBank/DDBJ whole genome shotgun (WGS) entry which is preliminary data.</text>
</comment>
<evidence type="ECO:0000313" key="2">
    <source>
        <dbReference type="Proteomes" id="UP000625711"/>
    </source>
</evidence>
<organism evidence="1 2">
    <name type="scientific">Rhynchophorus ferrugineus</name>
    <name type="common">Red palm weevil</name>
    <name type="synonym">Curculio ferrugineus</name>
    <dbReference type="NCBI Taxonomy" id="354439"/>
    <lineage>
        <taxon>Eukaryota</taxon>
        <taxon>Metazoa</taxon>
        <taxon>Ecdysozoa</taxon>
        <taxon>Arthropoda</taxon>
        <taxon>Hexapoda</taxon>
        <taxon>Insecta</taxon>
        <taxon>Pterygota</taxon>
        <taxon>Neoptera</taxon>
        <taxon>Endopterygota</taxon>
        <taxon>Coleoptera</taxon>
        <taxon>Polyphaga</taxon>
        <taxon>Cucujiformia</taxon>
        <taxon>Curculionidae</taxon>
        <taxon>Dryophthorinae</taxon>
        <taxon>Rhynchophorus</taxon>
    </lineage>
</organism>
<sequence length="85" mass="9117">MLSRFALPSASSRGAIRAGRKVALHPGLTTCSSSGGINSTGSEVVENKAENSISHCQPDFKDKMSRISVICVPQWPFFPEIIVVL</sequence>
<name>A0A834I608_RHYFE</name>
<dbReference type="EMBL" id="JAACXV010013492">
    <property type="protein sequence ID" value="KAF7273321.1"/>
    <property type="molecule type" value="Genomic_DNA"/>
</dbReference>
<proteinExistence type="predicted"/>
<accession>A0A834I608</accession>
<keyword evidence="2" id="KW-1185">Reference proteome</keyword>
<protein>
    <submittedName>
        <fullName evidence="1">Uncharacterized protein</fullName>
    </submittedName>
</protein>